<dbReference type="PIRSF" id="PIRSF019239">
    <property type="entry name" value="MrpE"/>
    <property type="match status" value="1"/>
</dbReference>
<dbReference type="RefSeq" id="WP_200344694.1">
    <property type="nucleotide sequence ID" value="NZ_NRSJ01000004.1"/>
</dbReference>
<name>A0AAJ0U2E0_9GAMM</name>
<evidence type="ECO:0000256" key="2">
    <source>
        <dbReference type="ARBA" id="ARBA00006228"/>
    </source>
</evidence>
<evidence type="ECO:0000256" key="7">
    <source>
        <dbReference type="SAM" id="Phobius"/>
    </source>
</evidence>
<keyword evidence="4 7" id="KW-0812">Transmembrane</keyword>
<sequence length="168" mass="18514">MRRYLKPLLSAPLSTLALLGLWLLLQGSLAPDQVLLGAGLALAITAAAHPFWPVRQRPRRPLLIARYLWRLAVDIVIANLRIAALILSPSRHPQPAFVELPLTLTEPFALYLLATTISLTPGSLSAELSDDRRLLLLHLLDAPTPADAAAECAKIKDHYERLLLEIFP</sequence>
<comment type="subcellular location">
    <subcellularLocation>
        <location evidence="1">Cell membrane</location>
        <topology evidence="1">Multi-pass membrane protein</topology>
    </subcellularLocation>
</comment>
<dbReference type="EMBL" id="NRSJ01000004">
    <property type="protein sequence ID" value="MBK1703600.1"/>
    <property type="molecule type" value="Genomic_DNA"/>
</dbReference>
<dbReference type="Proteomes" id="UP001296776">
    <property type="component" value="Unassembled WGS sequence"/>
</dbReference>
<feature type="transmembrane region" description="Helical" evidence="7">
    <location>
        <begin position="108"/>
        <end position="126"/>
    </location>
</feature>
<evidence type="ECO:0000256" key="4">
    <source>
        <dbReference type="ARBA" id="ARBA00022692"/>
    </source>
</evidence>
<keyword evidence="6 7" id="KW-0472">Membrane</keyword>
<evidence type="ECO:0000256" key="3">
    <source>
        <dbReference type="ARBA" id="ARBA00022475"/>
    </source>
</evidence>
<feature type="transmembrane region" description="Helical" evidence="7">
    <location>
        <begin position="67"/>
        <end position="88"/>
    </location>
</feature>
<dbReference type="GO" id="GO:0005886">
    <property type="term" value="C:plasma membrane"/>
    <property type="evidence" value="ECO:0007669"/>
    <property type="project" value="UniProtKB-SubCell"/>
</dbReference>
<evidence type="ECO:0000313" key="9">
    <source>
        <dbReference type="Proteomes" id="UP001296776"/>
    </source>
</evidence>
<dbReference type="PANTHER" id="PTHR34584:SF1">
    <property type="entry name" value="NA(+)_H(+) ANTIPORTER SUBUNIT E1"/>
    <property type="match status" value="1"/>
</dbReference>
<dbReference type="InterPro" id="IPR002758">
    <property type="entry name" value="Cation_antiport_E"/>
</dbReference>
<evidence type="ECO:0000256" key="6">
    <source>
        <dbReference type="ARBA" id="ARBA00023136"/>
    </source>
</evidence>
<dbReference type="Pfam" id="PF01899">
    <property type="entry name" value="MNHE"/>
    <property type="match status" value="1"/>
</dbReference>
<organism evidence="8 9">
    <name type="scientific">Halochromatium glycolicum</name>
    <dbReference type="NCBI Taxonomy" id="85075"/>
    <lineage>
        <taxon>Bacteria</taxon>
        <taxon>Pseudomonadati</taxon>
        <taxon>Pseudomonadota</taxon>
        <taxon>Gammaproteobacteria</taxon>
        <taxon>Chromatiales</taxon>
        <taxon>Chromatiaceae</taxon>
        <taxon>Halochromatium</taxon>
    </lineage>
</organism>
<comment type="similarity">
    <text evidence="2">Belongs to the CPA3 antiporters (TC 2.A.63) subunit E family.</text>
</comment>
<protein>
    <submittedName>
        <fullName evidence="8">Cation:proton antiporter</fullName>
    </submittedName>
</protein>
<gene>
    <name evidence="8" type="ORF">CKO40_03270</name>
</gene>
<proteinExistence type="inferred from homology"/>
<evidence type="ECO:0000256" key="5">
    <source>
        <dbReference type="ARBA" id="ARBA00022989"/>
    </source>
</evidence>
<dbReference type="GO" id="GO:0008324">
    <property type="term" value="F:monoatomic cation transmembrane transporter activity"/>
    <property type="evidence" value="ECO:0007669"/>
    <property type="project" value="InterPro"/>
</dbReference>
<dbReference type="PANTHER" id="PTHR34584">
    <property type="entry name" value="NA(+)/H(+) ANTIPORTER SUBUNIT E1"/>
    <property type="match status" value="1"/>
</dbReference>
<accession>A0AAJ0U2E0</accession>
<keyword evidence="5 7" id="KW-1133">Transmembrane helix</keyword>
<reference evidence="8" key="1">
    <citation type="submission" date="2017-08" db="EMBL/GenBank/DDBJ databases">
        <authorList>
            <person name="Imhoff J.F."/>
            <person name="Rahn T."/>
            <person name="Kuenzel S."/>
            <person name="Neulinger S.C."/>
        </authorList>
    </citation>
    <scope>NUCLEOTIDE SEQUENCE</scope>
    <source>
        <strain evidence="8">DSM 11080</strain>
    </source>
</reference>
<keyword evidence="9" id="KW-1185">Reference proteome</keyword>
<evidence type="ECO:0000313" key="8">
    <source>
        <dbReference type="EMBL" id="MBK1703600.1"/>
    </source>
</evidence>
<keyword evidence="3" id="KW-1003">Cell membrane</keyword>
<evidence type="ECO:0000256" key="1">
    <source>
        <dbReference type="ARBA" id="ARBA00004651"/>
    </source>
</evidence>
<feature type="transmembrane region" description="Helical" evidence="7">
    <location>
        <begin position="37"/>
        <end position="55"/>
    </location>
</feature>
<comment type="caution">
    <text evidence="8">The sequence shown here is derived from an EMBL/GenBank/DDBJ whole genome shotgun (WGS) entry which is preliminary data.</text>
</comment>
<reference evidence="8" key="2">
    <citation type="journal article" date="2020" name="Microorganisms">
        <title>Osmotic Adaptation and Compatible Solute Biosynthesis of Phototrophic Bacteria as Revealed from Genome Analyses.</title>
        <authorList>
            <person name="Imhoff J.F."/>
            <person name="Rahn T."/>
            <person name="Kunzel S."/>
            <person name="Keller A."/>
            <person name="Neulinger S.C."/>
        </authorList>
    </citation>
    <scope>NUCLEOTIDE SEQUENCE</scope>
    <source>
        <strain evidence="8">DSM 11080</strain>
    </source>
</reference>
<dbReference type="AlphaFoldDB" id="A0AAJ0U2E0"/>